<keyword evidence="8" id="KW-1185">Reference proteome</keyword>
<dbReference type="Gene3D" id="3.90.230.10">
    <property type="entry name" value="Creatinase/methionine aminopeptidase superfamily"/>
    <property type="match status" value="1"/>
</dbReference>
<dbReference type="InterPro" id="IPR000994">
    <property type="entry name" value="Pept_M24"/>
</dbReference>
<dbReference type="Proteomes" id="UP001153321">
    <property type="component" value="Chromosome 3"/>
</dbReference>
<sequence length="537" mass="61029">MQQLRKLVGNTASKERRKLFRQPHLQDTIRCMSAQETPTIEKNKIPFVIPKGTFGQPTYHTHPHLIKEEHLTWGVTQAEYKKRRETLVAKLVAESENMHNTHIVVIPAARKQYMSDKIPYVFRQHSDFFYLTGCLEPSAILVLMKPAQTDKFKSILFVHDKDAHAELWEGPRTGCTAAARLFCMDECRPVENFNTYLNKLTTNSKPAVLWYHNEEPANPDIHNAVRGTLRGDVNITLSDPKRALHFMRVIKSPAEIELMKETCYIGSQSINMAMACTKPGISEHMVNAVLEYSCKQGGAEHLAFPPVVAGGARATHIHYVANNQLLNANEMILVDSGSQHWMYNSDISRTWPVAGKFSKHHRILYELVLTVQKRLIELLGEQRPALDKLFDSMCRLLGKHLKEEGIISKTLEGQELYSLIYICGLYCLLMVPRVTQYVCPQRAYRLCPHHVSHYLGLDVHDAPLVRRNIPVCTNMIVTVEPGIYIRPDDTTVPKEFRGVGIRVEDDVLITDKEPVVLTEDCVKEVADIEAIVGKHTL</sequence>
<dbReference type="GO" id="GO:0070006">
    <property type="term" value="F:metalloaminopeptidase activity"/>
    <property type="evidence" value="ECO:0007669"/>
    <property type="project" value="InterPro"/>
</dbReference>
<keyword evidence="5" id="KW-0464">Manganese</keyword>
<accession>A0A9P0ICI1</accession>
<name>A0A9P0ICI1_SPOLI</name>
<dbReference type="Pfam" id="PF05195">
    <property type="entry name" value="AMP_N"/>
    <property type="match status" value="1"/>
</dbReference>
<protein>
    <recommendedName>
        <fullName evidence="6">Aminopeptidase P N-terminal domain-containing protein</fullName>
    </recommendedName>
</protein>
<gene>
    <name evidence="7" type="ORF">SPLIT_LOCUS9078</name>
</gene>
<keyword evidence="3" id="KW-0479">Metal-binding</keyword>
<dbReference type="InterPro" id="IPR036005">
    <property type="entry name" value="Creatinase/aminopeptidase-like"/>
</dbReference>
<evidence type="ECO:0000259" key="6">
    <source>
        <dbReference type="SMART" id="SM01011"/>
    </source>
</evidence>
<dbReference type="GO" id="GO:0006508">
    <property type="term" value="P:proteolysis"/>
    <property type="evidence" value="ECO:0007669"/>
    <property type="project" value="TreeGrafter"/>
</dbReference>
<dbReference type="Pfam" id="PF00557">
    <property type="entry name" value="Peptidase_M24"/>
    <property type="match status" value="1"/>
</dbReference>
<dbReference type="AlphaFoldDB" id="A0A9P0ICI1"/>
<evidence type="ECO:0000256" key="1">
    <source>
        <dbReference type="ARBA" id="ARBA00001936"/>
    </source>
</evidence>
<dbReference type="SUPFAM" id="SSF53092">
    <property type="entry name" value="Creatinase/prolidase N-terminal domain"/>
    <property type="match status" value="1"/>
</dbReference>
<dbReference type="InterPro" id="IPR052433">
    <property type="entry name" value="X-Pro_dipept-like"/>
</dbReference>
<evidence type="ECO:0000313" key="7">
    <source>
        <dbReference type="EMBL" id="CAH1643724.1"/>
    </source>
</evidence>
<comment type="similarity">
    <text evidence="2">Belongs to the peptidase M24B family.</text>
</comment>
<dbReference type="InterPro" id="IPR029149">
    <property type="entry name" value="Creatin/AminoP/Spt16_N"/>
</dbReference>
<dbReference type="EMBL" id="LR824534">
    <property type="protein sequence ID" value="CAH1643724.1"/>
    <property type="molecule type" value="Genomic_DNA"/>
</dbReference>
<dbReference type="Gene3D" id="3.40.350.10">
    <property type="entry name" value="Creatinase/prolidase N-terminal domain"/>
    <property type="match status" value="1"/>
</dbReference>
<evidence type="ECO:0000256" key="5">
    <source>
        <dbReference type="ARBA" id="ARBA00023211"/>
    </source>
</evidence>
<dbReference type="SUPFAM" id="SSF55920">
    <property type="entry name" value="Creatinase/aminopeptidase"/>
    <property type="match status" value="1"/>
</dbReference>
<dbReference type="SMART" id="SM01011">
    <property type="entry name" value="AMP_N"/>
    <property type="match status" value="1"/>
</dbReference>
<dbReference type="PANTHER" id="PTHR43226:SF4">
    <property type="entry name" value="XAA-PRO AMINOPEPTIDASE 3"/>
    <property type="match status" value="1"/>
</dbReference>
<dbReference type="GO" id="GO:0030145">
    <property type="term" value="F:manganese ion binding"/>
    <property type="evidence" value="ECO:0007669"/>
    <property type="project" value="InterPro"/>
</dbReference>
<organism evidence="7 8">
    <name type="scientific">Spodoptera littoralis</name>
    <name type="common">Egyptian cotton leafworm</name>
    <dbReference type="NCBI Taxonomy" id="7109"/>
    <lineage>
        <taxon>Eukaryota</taxon>
        <taxon>Metazoa</taxon>
        <taxon>Ecdysozoa</taxon>
        <taxon>Arthropoda</taxon>
        <taxon>Hexapoda</taxon>
        <taxon>Insecta</taxon>
        <taxon>Pterygota</taxon>
        <taxon>Neoptera</taxon>
        <taxon>Endopterygota</taxon>
        <taxon>Lepidoptera</taxon>
        <taxon>Glossata</taxon>
        <taxon>Ditrysia</taxon>
        <taxon>Noctuoidea</taxon>
        <taxon>Noctuidae</taxon>
        <taxon>Amphipyrinae</taxon>
        <taxon>Spodoptera</taxon>
    </lineage>
</organism>
<reference evidence="7" key="1">
    <citation type="submission" date="2022-02" db="EMBL/GenBank/DDBJ databases">
        <authorList>
            <person name="King R."/>
        </authorList>
    </citation>
    <scope>NUCLEOTIDE SEQUENCE</scope>
</reference>
<dbReference type="GO" id="GO:0005739">
    <property type="term" value="C:mitochondrion"/>
    <property type="evidence" value="ECO:0007669"/>
    <property type="project" value="TreeGrafter"/>
</dbReference>
<feature type="domain" description="Aminopeptidase P N-terminal" evidence="6">
    <location>
        <begin position="75"/>
        <end position="217"/>
    </location>
</feature>
<comment type="cofactor">
    <cofactor evidence="1">
        <name>Mn(2+)</name>
        <dbReference type="ChEBI" id="CHEBI:29035"/>
    </cofactor>
</comment>
<evidence type="ECO:0000256" key="2">
    <source>
        <dbReference type="ARBA" id="ARBA00008766"/>
    </source>
</evidence>
<proteinExistence type="inferred from homology"/>
<dbReference type="PANTHER" id="PTHR43226">
    <property type="entry name" value="XAA-PRO AMINOPEPTIDASE 3"/>
    <property type="match status" value="1"/>
</dbReference>
<evidence type="ECO:0000313" key="8">
    <source>
        <dbReference type="Proteomes" id="UP001153321"/>
    </source>
</evidence>
<dbReference type="InterPro" id="IPR007865">
    <property type="entry name" value="Aminopep_P_N"/>
</dbReference>
<evidence type="ECO:0000256" key="3">
    <source>
        <dbReference type="ARBA" id="ARBA00022723"/>
    </source>
</evidence>
<evidence type="ECO:0000256" key="4">
    <source>
        <dbReference type="ARBA" id="ARBA00022801"/>
    </source>
</evidence>
<keyword evidence="4" id="KW-0378">Hydrolase</keyword>